<evidence type="ECO:0000313" key="2">
    <source>
        <dbReference type="EMBL" id="MFC3039600.1"/>
    </source>
</evidence>
<dbReference type="EMBL" id="JBHRSA010000015">
    <property type="protein sequence ID" value="MFC3039600.1"/>
    <property type="molecule type" value="Genomic_DNA"/>
</dbReference>
<dbReference type="InterPro" id="IPR036291">
    <property type="entry name" value="NAD(P)-bd_dom_sf"/>
</dbReference>
<dbReference type="CDD" id="cd05344">
    <property type="entry name" value="BKR_like_SDR_like"/>
    <property type="match status" value="1"/>
</dbReference>
<gene>
    <name evidence="2" type="ORF">ACFOGI_04995</name>
</gene>
<comment type="caution">
    <text evidence="2">The sequence shown here is derived from an EMBL/GenBank/DDBJ whole genome shotgun (WGS) entry which is preliminary data.</text>
</comment>
<dbReference type="RefSeq" id="WP_390269349.1">
    <property type="nucleotide sequence ID" value="NZ_JBHRSA010000015.1"/>
</dbReference>
<dbReference type="SUPFAM" id="SSF51735">
    <property type="entry name" value="NAD(P)-binding Rossmann-fold domains"/>
    <property type="match status" value="1"/>
</dbReference>
<protein>
    <submittedName>
        <fullName evidence="2">SDR family oxidoreductase</fullName>
    </submittedName>
</protein>
<dbReference type="Proteomes" id="UP001595279">
    <property type="component" value="Unassembled WGS sequence"/>
</dbReference>
<keyword evidence="3" id="KW-1185">Reference proteome</keyword>
<dbReference type="InterPro" id="IPR050259">
    <property type="entry name" value="SDR"/>
</dbReference>
<name>A0ABV7CTM4_9BACI</name>
<dbReference type="Gene3D" id="3.40.50.720">
    <property type="entry name" value="NAD(P)-binding Rossmann-like Domain"/>
    <property type="match status" value="1"/>
</dbReference>
<dbReference type="Pfam" id="PF13561">
    <property type="entry name" value="adh_short_C2"/>
    <property type="match status" value="1"/>
</dbReference>
<dbReference type="PANTHER" id="PTHR42879:SF6">
    <property type="entry name" value="NADPH-DEPENDENT REDUCTASE BACG"/>
    <property type="match status" value="1"/>
</dbReference>
<dbReference type="PANTHER" id="PTHR42879">
    <property type="entry name" value="3-OXOACYL-(ACYL-CARRIER-PROTEIN) REDUCTASE"/>
    <property type="match status" value="1"/>
</dbReference>
<dbReference type="PRINTS" id="PR00080">
    <property type="entry name" value="SDRFAMILY"/>
</dbReference>
<reference evidence="3" key="1">
    <citation type="journal article" date="2019" name="Int. J. Syst. Evol. Microbiol.">
        <title>The Global Catalogue of Microorganisms (GCM) 10K type strain sequencing project: providing services to taxonomists for standard genome sequencing and annotation.</title>
        <authorList>
            <consortium name="The Broad Institute Genomics Platform"/>
            <consortium name="The Broad Institute Genome Sequencing Center for Infectious Disease"/>
            <person name="Wu L."/>
            <person name="Ma J."/>
        </authorList>
    </citation>
    <scope>NUCLEOTIDE SEQUENCE [LARGE SCALE GENOMIC DNA]</scope>
    <source>
        <strain evidence="3">KCTC 13128</strain>
    </source>
</reference>
<accession>A0ABV7CTM4</accession>
<sequence>MDMELAGKSVLVTASSKGLGKAVAVEYAREGANVLISSRDEDVLKQTAEEIQRETGNSQVDYQVCDMKDSEQIAALAAKAAERTGGIDVLVNNAGGPPAGKFMDMKDEDWYHAFELNLLSFVRTIRAVVPYMQKQGEGRIVNIASSSIKQSLDNLVLSNTLRPGITGLAKTLSQELAEDSILINTVGPGTIETDRMVELNRFTADQQGVSLSELKREAEEGIPMKRYGRPDEFAKAIVFLGSGANTYITGQSMIVDGGWVKAL</sequence>
<proteinExistence type="inferred from homology"/>
<dbReference type="PRINTS" id="PR00081">
    <property type="entry name" value="GDHRDH"/>
</dbReference>
<dbReference type="InterPro" id="IPR002347">
    <property type="entry name" value="SDR_fam"/>
</dbReference>
<comment type="similarity">
    <text evidence="1">Belongs to the short-chain dehydrogenases/reductases (SDR) family.</text>
</comment>
<organism evidence="2 3">
    <name type="scientific">Virgibacillus xinjiangensis</name>
    <dbReference type="NCBI Taxonomy" id="393090"/>
    <lineage>
        <taxon>Bacteria</taxon>
        <taxon>Bacillati</taxon>
        <taxon>Bacillota</taxon>
        <taxon>Bacilli</taxon>
        <taxon>Bacillales</taxon>
        <taxon>Bacillaceae</taxon>
        <taxon>Virgibacillus</taxon>
    </lineage>
</organism>
<evidence type="ECO:0000256" key="1">
    <source>
        <dbReference type="ARBA" id="ARBA00006484"/>
    </source>
</evidence>
<evidence type="ECO:0000313" key="3">
    <source>
        <dbReference type="Proteomes" id="UP001595279"/>
    </source>
</evidence>